<protein>
    <submittedName>
        <fullName evidence="1">Uncharacterized protein</fullName>
    </submittedName>
</protein>
<evidence type="ECO:0000313" key="1">
    <source>
        <dbReference type="EnsemblPlants" id="AET4Gv20544900.1"/>
    </source>
</evidence>
<reference evidence="2" key="1">
    <citation type="journal article" date="2014" name="Science">
        <title>Ancient hybridizations among the ancestral genomes of bread wheat.</title>
        <authorList>
            <consortium name="International Wheat Genome Sequencing Consortium,"/>
            <person name="Marcussen T."/>
            <person name="Sandve S.R."/>
            <person name="Heier L."/>
            <person name="Spannagl M."/>
            <person name="Pfeifer M."/>
            <person name="Jakobsen K.S."/>
            <person name="Wulff B.B."/>
            <person name="Steuernagel B."/>
            <person name="Mayer K.F."/>
            <person name="Olsen O.A."/>
        </authorList>
    </citation>
    <scope>NUCLEOTIDE SEQUENCE [LARGE SCALE GENOMIC DNA]</scope>
    <source>
        <strain evidence="2">cv. AL8/78</strain>
    </source>
</reference>
<sequence length="133" mass="14876">SQPRIATHLGRKRRRPEENGHCMHRYWSLIRQEGKISAATGAPKFRCSKSFSAIGSEIQRSSTDALDPICNTNFWGCFLNKSVSSLLGLRISDLTVEKLLEHLILGAPVAPDILPRQEIDTLSVSVYKSYAYT</sequence>
<reference evidence="2" key="2">
    <citation type="journal article" date="2017" name="Nat. Plants">
        <title>The Aegilops tauschii genome reveals multiple impacts of transposons.</title>
        <authorList>
            <person name="Zhao G."/>
            <person name="Zou C."/>
            <person name="Li K."/>
            <person name="Wang K."/>
            <person name="Li T."/>
            <person name="Gao L."/>
            <person name="Zhang X."/>
            <person name="Wang H."/>
            <person name="Yang Z."/>
            <person name="Liu X."/>
            <person name="Jiang W."/>
            <person name="Mao L."/>
            <person name="Kong X."/>
            <person name="Jiao Y."/>
            <person name="Jia J."/>
        </authorList>
    </citation>
    <scope>NUCLEOTIDE SEQUENCE [LARGE SCALE GENOMIC DNA]</scope>
    <source>
        <strain evidence="2">cv. AL8/78</strain>
    </source>
</reference>
<reference evidence="1" key="4">
    <citation type="submission" date="2019-03" db="UniProtKB">
        <authorList>
            <consortium name="EnsemblPlants"/>
        </authorList>
    </citation>
    <scope>IDENTIFICATION</scope>
</reference>
<evidence type="ECO:0000313" key="2">
    <source>
        <dbReference type="Proteomes" id="UP000015105"/>
    </source>
</evidence>
<proteinExistence type="predicted"/>
<dbReference type="Proteomes" id="UP000015105">
    <property type="component" value="Chromosome 4D"/>
</dbReference>
<reference evidence="1" key="3">
    <citation type="journal article" date="2017" name="Nature">
        <title>Genome sequence of the progenitor of the wheat D genome Aegilops tauschii.</title>
        <authorList>
            <person name="Luo M.C."/>
            <person name="Gu Y.Q."/>
            <person name="Puiu D."/>
            <person name="Wang H."/>
            <person name="Twardziok S.O."/>
            <person name="Deal K.R."/>
            <person name="Huo N."/>
            <person name="Zhu T."/>
            <person name="Wang L."/>
            <person name="Wang Y."/>
            <person name="McGuire P.E."/>
            <person name="Liu S."/>
            <person name="Long H."/>
            <person name="Ramasamy R.K."/>
            <person name="Rodriguez J.C."/>
            <person name="Van S.L."/>
            <person name="Yuan L."/>
            <person name="Wang Z."/>
            <person name="Xia Z."/>
            <person name="Xiao L."/>
            <person name="Anderson O.D."/>
            <person name="Ouyang S."/>
            <person name="Liang Y."/>
            <person name="Zimin A.V."/>
            <person name="Pertea G."/>
            <person name="Qi P."/>
            <person name="Bennetzen J.L."/>
            <person name="Dai X."/>
            <person name="Dawson M.W."/>
            <person name="Muller H.G."/>
            <person name="Kugler K."/>
            <person name="Rivarola-Duarte L."/>
            <person name="Spannagl M."/>
            <person name="Mayer K.F.X."/>
            <person name="Lu F.H."/>
            <person name="Bevan M.W."/>
            <person name="Leroy P."/>
            <person name="Li P."/>
            <person name="You F.M."/>
            <person name="Sun Q."/>
            <person name="Liu Z."/>
            <person name="Lyons E."/>
            <person name="Wicker T."/>
            <person name="Salzberg S.L."/>
            <person name="Devos K.M."/>
            <person name="Dvorak J."/>
        </authorList>
    </citation>
    <scope>NUCLEOTIDE SEQUENCE [LARGE SCALE GENOMIC DNA]</scope>
    <source>
        <strain evidence="1">cv. AL8/78</strain>
    </source>
</reference>
<keyword evidence="2" id="KW-1185">Reference proteome</keyword>
<reference evidence="1" key="5">
    <citation type="journal article" date="2021" name="G3 (Bethesda)">
        <title>Aegilops tauschii genome assembly Aet v5.0 features greater sequence contiguity and improved annotation.</title>
        <authorList>
            <person name="Wang L."/>
            <person name="Zhu T."/>
            <person name="Rodriguez J.C."/>
            <person name="Deal K.R."/>
            <person name="Dubcovsky J."/>
            <person name="McGuire P.E."/>
            <person name="Lux T."/>
            <person name="Spannagl M."/>
            <person name="Mayer K.F.X."/>
            <person name="Baldrich P."/>
            <person name="Meyers B.C."/>
            <person name="Huo N."/>
            <person name="Gu Y.Q."/>
            <person name="Zhou H."/>
            <person name="Devos K.M."/>
            <person name="Bennetzen J.L."/>
            <person name="Unver T."/>
            <person name="Budak H."/>
            <person name="Gulick P.J."/>
            <person name="Galiba G."/>
            <person name="Kalapos B."/>
            <person name="Nelson D.R."/>
            <person name="Li P."/>
            <person name="You F.M."/>
            <person name="Luo M.C."/>
            <person name="Dvorak J."/>
        </authorList>
    </citation>
    <scope>NUCLEOTIDE SEQUENCE [LARGE SCALE GENOMIC DNA]</scope>
    <source>
        <strain evidence="1">cv. AL8/78</strain>
    </source>
</reference>
<name>A0A453IFW0_AEGTS</name>
<dbReference type="Gramene" id="AET4Gv20544900.1">
    <property type="protein sequence ID" value="AET4Gv20544900.1"/>
    <property type="gene ID" value="AET4Gv20544900"/>
</dbReference>
<organism evidence="1 2">
    <name type="scientific">Aegilops tauschii subsp. strangulata</name>
    <name type="common">Goatgrass</name>
    <dbReference type="NCBI Taxonomy" id="200361"/>
    <lineage>
        <taxon>Eukaryota</taxon>
        <taxon>Viridiplantae</taxon>
        <taxon>Streptophyta</taxon>
        <taxon>Embryophyta</taxon>
        <taxon>Tracheophyta</taxon>
        <taxon>Spermatophyta</taxon>
        <taxon>Magnoliopsida</taxon>
        <taxon>Liliopsida</taxon>
        <taxon>Poales</taxon>
        <taxon>Poaceae</taxon>
        <taxon>BOP clade</taxon>
        <taxon>Pooideae</taxon>
        <taxon>Triticodae</taxon>
        <taxon>Triticeae</taxon>
        <taxon>Triticinae</taxon>
        <taxon>Aegilops</taxon>
    </lineage>
</organism>
<accession>A0A453IFW0</accession>
<dbReference type="AlphaFoldDB" id="A0A453IFW0"/>
<dbReference type="EnsemblPlants" id="AET4Gv20544900.1">
    <property type="protein sequence ID" value="AET4Gv20544900.1"/>
    <property type="gene ID" value="AET4Gv20544900"/>
</dbReference>